<evidence type="ECO:0000313" key="2">
    <source>
        <dbReference type="EMBL" id="KAF8874207.1"/>
    </source>
</evidence>
<dbReference type="AlphaFoldDB" id="A0A9P5NBR6"/>
<keyword evidence="3" id="KW-1185">Reference proteome</keyword>
<proteinExistence type="predicted"/>
<gene>
    <name evidence="2" type="ORF">CPB84DRAFT_1797812</name>
</gene>
<accession>A0A9P5NBR6</accession>
<keyword evidence="1" id="KW-0812">Transmembrane</keyword>
<comment type="caution">
    <text evidence="2">The sequence shown here is derived from an EMBL/GenBank/DDBJ whole genome shotgun (WGS) entry which is preliminary data.</text>
</comment>
<organism evidence="2 3">
    <name type="scientific">Gymnopilus junonius</name>
    <name type="common">Spectacular rustgill mushroom</name>
    <name type="synonym">Gymnopilus spectabilis subsp. junonius</name>
    <dbReference type="NCBI Taxonomy" id="109634"/>
    <lineage>
        <taxon>Eukaryota</taxon>
        <taxon>Fungi</taxon>
        <taxon>Dikarya</taxon>
        <taxon>Basidiomycota</taxon>
        <taxon>Agaricomycotina</taxon>
        <taxon>Agaricomycetes</taxon>
        <taxon>Agaricomycetidae</taxon>
        <taxon>Agaricales</taxon>
        <taxon>Agaricineae</taxon>
        <taxon>Hymenogastraceae</taxon>
        <taxon>Gymnopilus</taxon>
    </lineage>
</organism>
<protein>
    <submittedName>
        <fullName evidence="2">Uncharacterized protein</fullName>
    </submittedName>
</protein>
<feature type="non-terminal residue" evidence="2">
    <location>
        <position position="157"/>
    </location>
</feature>
<dbReference type="EMBL" id="JADNYJ010000219">
    <property type="protein sequence ID" value="KAF8874207.1"/>
    <property type="molecule type" value="Genomic_DNA"/>
</dbReference>
<keyword evidence="1" id="KW-0472">Membrane</keyword>
<sequence length="157" mass="17473">MFGCPEVWTQGPSRHFLGVQCRQQAIRQDAGGLKGPPILFISPTWFPPCRCSSPPTLRSSKLSSAHGPLLICSASTFHTLRGSTLLRALLRNRQAGHHIRKVTLFPFVNFFLGVVGTTTFLVDGVRSTRAPLLGFRGWVRLCFMSRVVLVEHQPGRY</sequence>
<feature type="transmembrane region" description="Helical" evidence="1">
    <location>
        <begin position="102"/>
        <end position="122"/>
    </location>
</feature>
<keyword evidence="1" id="KW-1133">Transmembrane helix</keyword>
<evidence type="ECO:0000313" key="3">
    <source>
        <dbReference type="Proteomes" id="UP000724874"/>
    </source>
</evidence>
<evidence type="ECO:0000256" key="1">
    <source>
        <dbReference type="SAM" id="Phobius"/>
    </source>
</evidence>
<dbReference type="Proteomes" id="UP000724874">
    <property type="component" value="Unassembled WGS sequence"/>
</dbReference>
<reference evidence="2" key="1">
    <citation type="submission" date="2020-11" db="EMBL/GenBank/DDBJ databases">
        <authorList>
            <consortium name="DOE Joint Genome Institute"/>
            <person name="Ahrendt S."/>
            <person name="Riley R."/>
            <person name="Andreopoulos W."/>
            <person name="LaButti K."/>
            <person name="Pangilinan J."/>
            <person name="Ruiz-duenas F.J."/>
            <person name="Barrasa J.M."/>
            <person name="Sanchez-Garcia M."/>
            <person name="Camarero S."/>
            <person name="Miyauchi S."/>
            <person name="Serrano A."/>
            <person name="Linde D."/>
            <person name="Babiker R."/>
            <person name="Drula E."/>
            <person name="Ayuso-Fernandez I."/>
            <person name="Pacheco R."/>
            <person name="Padilla G."/>
            <person name="Ferreira P."/>
            <person name="Barriuso J."/>
            <person name="Kellner H."/>
            <person name="Castanera R."/>
            <person name="Alfaro M."/>
            <person name="Ramirez L."/>
            <person name="Pisabarro A.G."/>
            <person name="Kuo A."/>
            <person name="Tritt A."/>
            <person name="Lipzen A."/>
            <person name="He G."/>
            <person name="Yan M."/>
            <person name="Ng V."/>
            <person name="Cullen D."/>
            <person name="Martin F."/>
            <person name="Rosso M.-N."/>
            <person name="Henrissat B."/>
            <person name="Hibbett D."/>
            <person name="Martinez A.T."/>
            <person name="Grigoriev I.V."/>
        </authorList>
    </citation>
    <scope>NUCLEOTIDE SEQUENCE</scope>
    <source>
        <strain evidence="2">AH 44721</strain>
    </source>
</reference>
<name>A0A9P5NBR6_GYMJU</name>